<gene>
    <name evidence="2" type="ORF">CCOS01_04196</name>
</gene>
<comment type="caution">
    <text evidence="2">The sequence shown here is derived from an EMBL/GenBank/DDBJ whole genome shotgun (WGS) entry which is preliminary data.</text>
</comment>
<evidence type="ECO:0000313" key="3">
    <source>
        <dbReference type="Proteomes" id="UP001240678"/>
    </source>
</evidence>
<accession>A0AAI9Z3J8</accession>
<evidence type="ECO:0000313" key="2">
    <source>
        <dbReference type="EMBL" id="KAK1532213.1"/>
    </source>
</evidence>
<proteinExistence type="predicted"/>
<name>A0AAI9Z3J8_9PEZI</name>
<reference evidence="2 3" key="1">
    <citation type="submission" date="2016-10" db="EMBL/GenBank/DDBJ databases">
        <title>The genome sequence of Colletotrichum fioriniae PJ7.</title>
        <authorList>
            <person name="Baroncelli R."/>
        </authorList>
    </citation>
    <scope>NUCLEOTIDE SEQUENCE [LARGE SCALE GENOMIC DNA]</scope>
    <source>
        <strain evidence="2 3">IMI 309622</strain>
    </source>
</reference>
<feature type="compositionally biased region" description="Polar residues" evidence="1">
    <location>
        <begin position="274"/>
        <end position="283"/>
    </location>
</feature>
<sequence length="462" mass="49476">MSADASDKSFWLAYCKAIQQAIGPNPGSESAIFFTTKAQKGPAASPLIPPEYTNFGIYNLADNLLSANNLFYVPSTQNSYIRSLKNYLGYVDLGGSGSPAVVTQVVLTQKALDAALMECNTEVTKAFADFQQQEGFGITGGQTFIQWYPTHAQGYVNALQAAASAASENKSALNDMNGPLAAQYNLDSDRLTQAMTSLAATPGISMAATSSTPSSAQDILNAVNSNQALPAPKGIRYVPEYSSDEYVTAVSDWIQDPSRGRPGKNSIEIKMSDGKNTSESQFGQETLSGSLSFSYAPWVSFGANASSDHEEKLDQSSSNENDIQITVTYDEIRTVAVNPGSWNIGDPKSSYPKLKPNAPDTVKVLVAPTQLVVVKNLGYRIKFSNTLKSTFDKKVSDTKQAGGYVRVFGIPIQVGGDFKKTTNNTSHNATWDSTSGEFIVAPTDEGAFASIIAIRGDKIKTI</sequence>
<keyword evidence="3" id="KW-1185">Reference proteome</keyword>
<dbReference type="Proteomes" id="UP001240678">
    <property type="component" value="Unassembled WGS sequence"/>
</dbReference>
<feature type="region of interest" description="Disordered" evidence="1">
    <location>
        <begin position="254"/>
        <end position="283"/>
    </location>
</feature>
<organism evidence="2 3">
    <name type="scientific">Colletotrichum costaricense</name>
    <dbReference type="NCBI Taxonomy" id="1209916"/>
    <lineage>
        <taxon>Eukaryota</taxon>
        <taxon>Fungi</taxon>
        <taxon>Dikarya</taxon>
        <taxon>Ascomycota</taxon>
        <taxon>Pezizomycotina</taxon>
        <taxon>Sordariomycetes</taxon>
        <taxon>Hypocreomycetidae</taxon>
        <taxon>Glomerellales</taxon>
        <taxon>Glomerellaceae</taxon>
        <taxon>Colletotrichum</taxon>
        <taxon>Colletotrichum acutatum species complex</taxon>
    </lineage>
</organism>
<dbReference type="GeneID" id="85335925"/>
<dbReference type="RefSeq" id="XP_060316336.1">
    <property type="nucleotide sequence ID" value="XM_060452378.1"/>
</dbReference>
<dbReference type="AlphaFoldDB" id="A0AAI9Z3J8"/>
<dbReference type="EMBL" id="MOOE01000004">
    <property type="protein sequence ID" value="KAK1532213.1"/>
    <property type="molecule type" value="Genomic_DNA"/>
</dbReference>
<protein>
    <submittedName>
        <fullName evidence="2">Uncharacterized protein</fullName>
    </submittedName>
</protein>
<evidence type="ECO:0000256" key="1">
    <source>
        <dbReference type="SAM" id="MobiDB-lite"/>
    </source>
</evidence>